<keyword evidence="6 9" id="KW-0648">Protein biosynthesis</keyword>
<evidence type="ECO:0000256" key="6">
    <source>
        <dbReference type="ARBA" id="ARBA00022917"/>
    </source>
</evidence>
<dbReference type="Gene3D" id="1.10.240.10">
    <property type="entry name" value="Tyrosyl-Transfer RNA Synthetase"/>
    <property type="match status" value="1"/>
</dbReference>
<proteinExistence type="inferred from homology"/>
<dbReference type="GO" id="GO:0005524">
    <property type="term" value="F:ATP binding"/>
    <property type="evidence" value="ECO:0007669"/>
    <property type="project" value="UniProtKB-KW"/>
</dbReference>
<comment type="caution">
    <text evidence="10">The sequence shown here is derived from an EMBL/GenBank/DDBJ whole genome shotgun (WGS) entry which is preliminary data.</text>
</comment>
<keyword evidence="4 9" id="KW-0547">Nucleotide-binding</keyword>
<dbReference type="PANTHER" id="PTHR43766">
    <property type="entry name" value="TRYPTOPHAN--TRNA LIGASE, MITOCHONDRIAL"/>
    <property type="match status" value="1"/>
</dbReference>
<keyword evidence="5 9" id="KW-0067">ATP-binding</keyword>
<dbReference type="GO" id="GO:0005829">
    <property type="term" value="C:cytosol"/>
    <property type="evidence" value="ECO:0007669"/>
    <property type="project" value="TreeGrafter"/>
</dbReference>
<evidence type="ECO:0000256" key="2">
    <source>
        <dbReference type="ARBA" id="ARBA00013161"/>
    </source>
</evidence>
<evidence type="ECO:0000256" key="8">
    <source>
        <dbReference type="NCBIfam" id="TIGR00233"/>
    </source>
</evidence>
<dbReference type="Gene3D" id="3.40.50.620">
    <property type="entry name" value="HUPs"/>
    <property type="match status" value="1"/>
</dbReference>
<dbReference type="Pfam" id="PF00579">
    <property type="entry name" value="tRNA-synt_1b"/>
    <property type="match status" value="1"/>
</dbReference>
<protein>
    <recommendedName>
        <fullName evidence="2 8">Tryptophan--tRNA ligase</fullName>
        <ecNumber evidence="2 8">6.1.1.2</ecNumber>
    </recommendedName>
</protein>
<accession>A0A2M6YR94</accession>
<dbReference type="InterPro" id="IPR002306">
    <property type="entry name" value="Trp-tRNA-ligase"/>
</dbReference>
<dbReference type="GO" id="GO:0004830">
    <property type="term" value="F:tryptophan-tRNA ligase activity"/>
    <property type="evidence" value="ECO:0007669"/>
    <property type="project" value="UniProtKB-UniRule"/>
</dbReference>
<dbReference type="GO" id="GO:0006436">
    <property type="term" value="P:tryptophanyl-tRNA aminoacylation"/>
    <property type="evidence" value="ECO:0007669"/>
    <property type="project" value="UniProtKB-UniRule"/>
</dbReference>
<evidence type="ECO:0000256" key="1">
    <source>
        <dbReference type="ARBA" id="ARBA00005594"/>
    </source>
</evidence>
<dbReference type="SUPFAM" id="SSF52374">
    <property type="entry name" value="Nucleotidylyl transferase"/>
    <property type="match status" value="1"/>
</dbReference>
<evidence type="ECO:0000313" key="11">
    <source>
        <dbReference type="Proteomes" id="UP000229502"/>
    </source>
</evidence>
<evidence type="ECO:0000256" key="3">
    <source>
        <dbReference type="ARBA" id="ARBA00022598"/>
    </source>
</evidence>
<keyword evidence="7 9" id="KW-0030">Aminoacyl-tRNA synthetase</keyword>
<dbReference type="EC" id="6.1.1.2" evidence="2 8"/>
<evidence type="ECO:0000256" key="4">
    <source>
        <dbReference type="ARBA" id="ARBA00022741"/>
    </source>
</evidence>
<reference evidence="11" key="1">
    <citation type="submission" date="2017-09" db="EMBL/GenBank/DDBJ databases">
        <title>Depth-based differentiation of microbial function through sediment-hosted aquifers and enrichment of novel symbionts in the deep terrestrial subsurface.</title>
        <authorList>
            <person name="Probst A.J."/>
            <person name="Ladd B."/>
            <person name="Jarett J.K."/>
            <person name="Geller-Mcgrath D.E."/>
            <person name="Sieber C.M.K."/>
            <person name="Emerson J.B."/>
            <person name="Anantharaman K."/>
            <person name="Thomas B.C."/>
            <person name="Malmstrom R."/>
            <person name="Stieglmeier M."/>
            <person name="Klingl A."/>
            <person name="Woyke T."/>
            <person name="Ryan C.M."/>
            <person name="Banfield J.F."/>
        </authorList>
    </citation>
    <scope>NUCLEOTIDE SEQUENCE [LARGE SCALE GENOMIC DNA]</scope>
</reference>
<gene>
    <name evidence="10" type="primary">trpS</name>
    <name evidence="10" type="ORF">COT03_01955</name>
</gene>
<name>A0A2M6YR94_9BACT</name>
<dbReference type="InterPro" id="IPR002305">
    <property type="entry name" value="aa-tRNA-synth_Ic"/>
</dbReference>
<dbReference type="InterPro" id="IPR014729">
    <property type="entry name" value="Rossmann-like_a/b/a_fold"/>
</dbReference>
<dbReference type="PANTHER" id="PTHR43766:SF1">
    <property type="entry name" value="TRYPTOPHAN--TRNA LIGASE, MITOCHONDRIAL"/>
    <property type="match status" value="1"/>
</dbReference>
<evidence type="ECO:0000256" key="7">
    <source>
        <dbReference type="ARBA" id="ARBA00023146"/>
    </source>
</evidence>
<keyword evidence="3 9" id="KW-0436">Ligase</keyword>
<dbReference type="PRINTS" id="PR01039">
    <property type="entry name" value="TRNASYNTHTRP"/>
</dbReference>
<dbReference type="EMBL" id="PEWZ01000095">
    <property type="protein sequence ID" value="PIU34733.1"/>
    <property type="molecule type" value="Genomic_DNA"/>
</dbReference>
<sequence length="313" mass="35303">MVKGALELQNKADFDCIYSVVDLHGITTPYSSKTYQEQIKELVLDLLGAGLDPKKCHLMIQSQVPEHMELAYLLGTLYSVARLENLPTYKDKKAENPDYVNMGLLYYPVLMAADILVYKADTVPVGKDQVPHIEVTREMARNFNRMFPSTSLRTSGKTFPEPQAYLTPGAYVPSLKGEGKMSKSIPGSFILLTDDLPTIRKRLAGAPTDAGKGKKVPETGGVANLLTLVKLFEGNKEYEEYAEQYLYEGIRYDRLKENLAVAIYKELAPIQERRKYYEDNYSLVEDILEEGREYCSKIAQETVSEVKEKMGLL</sequence>
<dbReference type="InterPro" id="IPR050203">
    <property type="entry name" value="Trp-tRNA_synthetase"/>
</dbReference>
<dbReference type="Proteomes" id="UP000229502">
    <property type="component" value="Unassembled WGS sequence"/>
</dbReference>
<comment type="similarity">
    <text evidence="1 9">Belongs to the class-I aminoacyl-tRNA synthetase family.</text>
</comment>
<dbReference type="NCBIfam" id="TIGR00233">
    <property type="entry name" value="trpS"/>
    <property type="match status" value="1"/>
</dbReference>
<dbReference type="AlphaFoldDB" id="A0A2M6YR94"/>
<evidence type="ECO:0000256" key="9">
    <source>
        <dbReference type="RuleBase" id="RU363036"/>
    </source>
</evidence>
<evidence type="ECO:0000313" key="10">
    <source>
        <dbReference type="EMBL" id="PIU34733.1"/>
    </source>
</evidence>
<organism evidence="10 11">
    <name type="scientific">Candidatus Shapirobacteria bacterium CG07_land_8_20_14_0_80_39_18</name>
    <dbReference type="NCBI Taxonomy" id="1974882"/>
    <lineage>
        <taxon>Bacteria</taxon>
        <taxon>Candidatus Shapironibacteriota</taxon>
    </lineage>
</organism>
<evidence type="ECO:0000256" key="5">
    <source>
        <dbReference type="ARBA" id="ARBA00022840"/>
    </source>
</evidence>